<keyword evidence="4" id="KW-1185">Reference proteome</keyword>
<evidence type="ECO:0000259" key="2">
    <source>
        <dbReference type="Pfam" id="PF12937"/>
    </source>
</evidence>
<gene>
    <name evidence="3" type="ORF">BGZ97_008706</name>
</gene>
<dbReference type="OrthoDB" id="2404513at2759"/>
<dbReference type="SUPFAM" id="SSF81383">
    <property type="entry name" value="F-box domain"/>
    <property type="match status" value="1"/>
</dbReference>
<evidence type="ECO:0000313" key="3">
    <source>
        <dbReference type="EMBL" id="KAG0315047.1"/>
    </source>
</evidence>
<dbReference type="Gene3D" id="1.20.1280.50">
    <property type="match status" value="1"/>
</dbReference>
<protein>
    <recommendedName>
        <fullName evidence="2">F-box domain-containing protein</fullName>
    </recommendedName>
</protein>
<feature type="region of interest" description="Disordered" evidence="1">
    <location>
        <begin position="619"/>
        <end position="679"/>
    </location>
</feature>
<comment type="caution">
    <text evidence="3">The sequence shown here is derived from an EMBL/GenBank/DDBJ whole genome shotgun (WGS) entry which is preliminary data.</text>
</comment>
<name>A0A9P6UQE4_9FUNG</name>
<dbReference type="SUPFAM" id="SSF52047">
    <property type="entry name" value="RNI-like"/>
    <property type="match status" value="1"/>
</dbReference>
<dbReference type="CDD" id="cd09917">
    <property type="entry name" value="F-box_SF"/>
    <property type="match status" value="1"/>
</dbReference>
<reference evidence="3" key="1">
    <citation type="journal article" date="2020" name="Fungal Divers.">
        <title>Resolving the Mortierellaceae phylogeny through synthesis of multi-gene phylogenetics and phylogenomics.</title>
        <authorList>
            <person name="Vandepol N."/>
            <person name="Liber J."/>
            <person name="Desiro A."/>
            <person name="Na H."/>
            <person name="Kennedy M."/>
            <person name="Barry K."/>
            <person name="Grigoriev I.V."/>
            <person name="Miller A.N."/>
            <person name="O'Donnell K."/>
            <person name="Stajich J.E."/>
            <person name="Bonito G."/>
        </authorList>
    </citation>
    <scope>NUCLEOTIDE SEQUENCE</scope>
    <source>
        <strain evidence="3">NVP60</strain>
    </source>
</reference>
<feature type="region of interest" description="Disordered" evidence="1">
    <location>
        <begin position="436"/>
        <end position="460"/>
    </location>
</feature>
<evidence type="ECO:0000313" key="4">
    <source>
        <dbReference type="Proteomes" id="UP000823405"/>
    </source>
</evidence>
<dbReference type="InterPro" id="IPR036047">
    <property type="entry name" value="F-box-like_dom_sf"/>
</dbReference>
<feature type="compositionally biased region" description="Low complexity" evidence="1">
    <location>
        <begin position="292"/>
        <end position="303"/>
    </location>
</feature>
<organism evidence="3 4">
    <name type="scientific">Linnemannia gamsii</name>
    <dbReference type="NCBI Taxonomy" id="64522"/>
    <lineage>
        <taxon>Eukaryota</taxon>
        <taxon>Fungi</taxon>
        <taxon>Fungi incertae sedis</taxon>
        <taxon>Mucoromycota</taxon>
        <taxon>Mortierellomycotina</taxon>
        <taxon>Mortierellomycetes</taxon>
        <taxon>Mortierellales</taxon>
        <taxon>Mortierellaceae</taxon>
        <taxon>Linnemannia</taxon>
    </lineage>
</organism>
<feature type="compositionally biased region" description="Acidic residues" evidence="1">
    <location>
        <begin position="632"/>
        <end position="642"/>
    </location>
</feature>
<dbReference type="Gene3D" id="3.80.10.10">
    <property type="entry name" value="Ribonuclease Inhibitor"/>
    <property type="match status" value="1"/>
</dbReference>
<evidence type="ECO:0000256" key="1">
    <source>
        <dbReference type="SAM" id="MobiDB-lite"/>
    </source>
</evidence>
<dbReference type="InterPro" id="IPR032675">
    <property type="entry name" value="LRR_dom_sf"/>
</dbReference>
<dbReference type="InterPro" id="IPR001810">
    <property type="entry name" value="F-box_dom"/>
</dbReference>
<accession>A0A9P6UQE4</accession>
<dbReference type="EMBL" id="JAAAIN010000401">
    <property type="protein sequence ID" value="KAG0315047.1"/>
    <property type="molecule type" value="Genomic_DNA"/>
</dbReference>
<feature type="region of interest" description="Disordered" evidence="1">
    <location>
        <begin position="283"/>
        <end position="304"/>
    </location>
</feature>
<feature type="compositionally biased region" description="Low complexity" evidence="1">
    <location>
        <begin position="655"/>
        <end position="665"/>
    </location>
</feature>
<sequence length="757" mass="85589">MSQPAQKAKKKKKERAPKVFDHNYAKVTLVPELVEHILSYLSQRSLRLSASLVCRLWHTAALPLLVRPATITLDPANQAQLDPLNKDRNKFNQSAVDSIRGARALVIKPPVADPYWGILGPPRLGPLHHQAFMKQLDDLAQQNELRVIDLQILYYMDYQTDILPMLTITGFQLTNLQLKRMQFPEVFPLDRILLLCPRLLHLKISQSVPSYYRVADLSDLDHPPPTLPDRIPLRSLSLDGIGIETECLLRLLRAAQALTDLAITGLINGETSTTSTPIQAYIEHLPPPSSSSPPTSTKSSTPPRMQDLVSWSNMAAIEMIATVSPQITRLSISMNKPSRIKSAELVQVLQMFPSLTYWVTPSFDISSQTLETFRTSIFADRMTSLEITGYLNQEIVGRALHQYLCGATHLQHLRASGIQVSIAWLDVEGILNKEGRYRGRRDDDNSPSPPSYSSRGEHQEQLQTRVWTARNLKTLHLSFGAGRNGDSSFASYEGSRMIYGYISKTCPRLQDLSISSTGLLLSLEGGISLLSRLQGLRRVVVITESREDLRRDDLDWLTLDMDPARNVEKKRLLERFVTVEDHTIYSRTPFQSTLLSQDQPAKGRQKHLKPTIKELLSRNYRYREQKSGGSDTETESDTEEADQPAFVKKKKKDSATVSTASSPVAGDDDDDDNRPDYMMSGADMRGLGHLQDIGALFLNRSKNRWQCWPELEYLEFRNYPRHQSDDNDTIMKWVGAIRPRIEFKCAAIQSFLSLRSK</sequence>
<dbReference type="Pfam" id="PF12937">
    <property type="entry name" value="F-box-like"/>
    <property type="match status" value="1"/>
</dbReference>
<dbReference type="Proteomes" id="UP000823405">
    <property type="component" value="Unassembled WGS sequence"/>
</dbReference>
<proteinExistence type="predicted"/>
<dbReference type="AlphaFoldDB" id="A0A9P6UQE4"/>
<feature type="domain" description="F-box" evidence="2">
    <location>
        <begin position="31"/>
        <end position="62"/>
    </location>
</feature>